<organism evidence="1 2">
    <name type="scientific">Acorus calamus</name>
    <name type="common">Sweet flag</name>
    <dbReference type="NCBI Taxonomy" id="4465"/>
    <lineage>
        <taxon>Eukaryota</taxon>
        <taxon>Viridiplantae</taxon>
        <taxon>Streptophyta</taxon>
        <taxon>Embryophyta</taxon>
        <taxon>Tracheophyta</taxon>
        <taxon>Spermatophyta</taxon>
        <taxon>Magnoliopsida</taxon>
        <taxon>Liliopsida</taxon>
        <taxon>Acoraceae</taxon>
        <taxon>Acorus</taxon>
    </lineage>
</organism>
<keyword evidence="2" id="KW-1185">Reference proteome</keyword>
<evidence type="ECO:0000313" key="1">
    <source>
        <dbReference type="EMBL" id="KAK1282349.1"/>
    </source>
</evidence>
<dbReference type="Proteomes" id="UP001180020">
    <property type="component" value="Unassembled WGS sequence"/>
</dbReference>
<reference evidence="1" key="2">
    <citation type="submission" date="2023-06" db="EMBL/GenBank/DDBJ databases">
        <authorList>
            <person name="Ma L."/>
            <person name="Liu K.-W."/>
            <person name="Li Z."/>
            <person name="Hsiao Y.-Y."/>
            <person name="Qi Y."/>
            <person name="Fu T."/>
            <person name="Tang G."/>
            <person name="Zhang D."/>
            <person name="Sun W.-H."/>
            <person name="Liu D.-K."/>
            <person name="Li Y."/>
            <person name="Chen G.-Z."/>
            <person name="Liu X.-D."/>
            <person name="Liao X.-Y."/>
            <person name="Jiang Y.-T."/>
            <person name="Yu X."/>
            <person name="Hao Y."/>
            <person name="Huang J."/>
            <person name="Zhao X.-W."/>
            <person name="Ke S."/>
            <person name="Chen Y.-Y."/>
            <person name="Wu W.-L."/>
            <person name="Hsu J.-L."/>
            <person name="Lin Y.-F."/>
            <person name="Huang M.-D."/>
            <person name="Li C.-Y."/>
            <person name="Huang L."/>
            <person name="Wang Z.-W."/>
            <person name="Zhao X."/>
            <person name="Zhong W.-Y."/>
            <person name="Peng D.-H."/>
            <person name="Ahmad S."/>
            <person name="Lan S."/>
            <person name="Zhang J.-S."/>
            <person name="Tsai W.-C."/>
            <person name="Van De Peer Y."/>
            <person name="Liu Z.-J."/>
        </authorList>
    </citation>
    <scope>NUCLEOTIDE SEQUENCE</scope>
    <source>
        <strain evidence="1">CP</strain>
        <tissue evidence="1">Leaves</tissue>
    </source>
</reference>
<proteinExistence type="predicted"/>
<reference evidence="1" key="1">
    <citation type="journal article" date="2023" name="Nat. Commun.">
        <title>Diploid and tetraploid genomes of Acorus and the evolution of monocots.</title>
        <authorList>
            <person name="Ma L."/>
            <person name="Liu K.W."/>
            <person name="Li Z."/>
            <person name="Hsiao Y.Y."/>
            <person name="Qi Y."/>
            <person name="Fu T."/>
            <person name="Tang G.D."/>
            <person name="Zhang D."/>
            <person name="Sun W.H."/>
            <person name="Liu D.K."/>
            <person name="Li Y."/>
            <person name="Chen G.Z."/>
            <person name="Liu X.D."/>
            <person name="Liao X.Y."/>
            <person name="Jiang Y.T."/>
            <person name="Yu X."/>
            <person name="Hao Y."/>
            <person name="Huang J."/>
            <person name="Zhao X.W."/>
            <person name="Ke S."/>
            <person name="Chen Y.Y."/>
            <person name="Wu W.L."/>
            <person name="Hsu J.L."/>
            <person name="Lin Y.F."/>
            <person name="Huang M.D."/>
            <person name="Li C.Y."/>
            <person name="Huang L."/>
            <person name="Wang Z.W."/>
            <person name="Zhao X."/>
            <person name="Zhong W.Y."/>
            <person name="Peng D.H."/>
            <person name="Ahmad S."/>
            <person name="Lan S."/>
            <person name="Zhang J.S."/>
            <person name="Tsai W.C."/>
            <person name="Van de Peer Y."/>
            <person name="Liu Z.J."/>
        </authorList>
    </citation>
    <scope>NUCLEOTIDE SEQUENCE</scope>
    <source>
        <strain evidence="1">CP</strain>
    </source>
</reference>
<dbReference type="AlphaFoldDB" id="A0AAV9C1Z4"/>
<accession>A0AAV9C1Z4</accession>
<dbReference type="EMBL" id="JAUJYO010000022">
    <property type="protein sequence ID" value="KAK1282349.1"/>
    <property type="molecule type" value="Genomic_DNA"/>
</dbReference>
<sequence>MIGSWWKVMDGLEAETLTMKGWGSGIRRLVTVLKNQSWMKNLVNLLASQCGRNPWSIVAVGSPSSITAATSDIV</sequence>
<gene>
    <name evidence="1" type="ORF">QJS10_CPB22g00015</name>
</gene>
<name>A0AAV9C1Z4_ACOCL</name>
<comment type="caution">
    <text evidence="1">The sequence shown here is derived from an EMBL/GenBank/DDBJ whole genome shotgun (WGS) entry which is preliminary data.</text>
</comment>
<protein>
    <submittedName>
        <fullName evidence="1">Uncharacterized protein</fullName>
    </submittedName>
</protein>
<evidence type="ECO:0000313" key="2">
    <source>
        <dbReference type="Proteomes" id="UP001180020"/>
    </source>
</evidence>